<accession>A0A0K2UWN3</accession>
<reference evidence="1" key="1">
    <citation type="submission" date="2014-05" db="EMBL/GenBank/DDBJ databases">
        <authorList>
            <person name="Chronopoulou M."/>
        </authorList>
    </citation>
    <scope>NUCLEOTIDE SEQUENCE</scope>
    <source>
        <tissue evidence="1">Whole organism</tissue>
    </source>
</reference>
<proteinExistence type="predicted"/>
<evidence type="ECO:0000313" key="1">
    <source>
        <dbReference type="EMBL" id="CDW42302.1"/>
    </source>
</evidence>
<sequence length="82" mass="9459">MGIWLLTKNSGPTLSFVFTCLSPSHFEGAREKKRKKGVSCKEDLEHMWSDNNHLRRYNILLCETLPKNVSTRMSLKHTISIP</sequence>
<protein>
    <submittedName>
        <fullName evidence="1">Uncharacterized protein</fullName>
    </submittedName>
</protein>
<dbReference type="EMBL" id="HACA01024941">
    <property type="protein sequence ID" value="CDW42302.1"/>
    <property type="molecule type" value="Transcribed_RNA"/>
</dbReference>
<dbReference type="AlphaFoldDB" id="A0A0K2UWN3"/>
<organism evidence="1">
    <name type="scientific">Lepeophtheirus salmonis</name>
    <name type="common">Salmon louse</name>
    <name type="synonym">Caligus salmonis</name>
    <dbReference type="NCBI Taxonomy" id="72036"/>
    <lineage>
        <taxon>Eukaryota</taxon>
        <taxon>Metazoa</taxon>
        <taxon>Ecdysozoa</taxon>
        <taxon>Arthropoda</taxon>
        <taxon>Crustacea</taxon>
        <taxon>Multicrustacea</taxon>
        <taxon>Hexanauplia</taxon>
        <taxon>Copepoda</taxon>
        <taxon>Siphonostomatoida</taxon>
        <taxon>Caligidae</taxon>
        <taxon>Lepeophtheirus</taxon>
    </lineage>
</organism>
<name>A0A0K2UWN3_LEPSM</name>